<dbReference type="PANTHER" id="PTHR43135:SF3">
    <property type="entry name" value="ALPHA-D-RIBOSE 1-METHYLPHOSPHONATE 5-TRIPHOSPHATE DIPHOSPHATASE"/>
    <property type="match status" value="1"/>
</dbReference>
<keyword evidence="3" id="KW-0378">Hydrolase</keyword>
<dbReference type="InterPro" id="IPR006680">
    <property type="entry name" value="Amidohydro-rel"/>
</dbReference>
<evidence type="ECO:0000256" key="1">
    <source>
        <dbReference type="SAM" id="SignalP"/>
    </source>
</evidence>
<feature type="domain" description="Amidohydrolase-related" evidence="2">
    <location>
        <begin position="88"/>
        <end position="440"/>
    </location>
</feature>
<dbReference type="EMBL" id="MPIN01000002">
    <property type="protein sequence ID" value="OJH41344.1"/>
    <property type="molecule type" value="Genomic_DNA"/>
</dbReference>
<gene>
    <name evidence="3" type="ORF">BON30_10780</name>
</gene>
<organism evidence="3 4">
    <name type="scientific">Cystobacter ferrugineus</name>
    <dbReference type="NCBI Taxonomy" id="83449"/>
    <lineage>
        <taxon>Bacteria</taxon>
        <taxon>Pseudomonadati</taxon>
        <taxon>Myxococcota</taxon>
        <taxon>Myxococcia</taxon>
        <taxon>Myxococcales</taxon>
        <taxon>Cystobacterineae</taxon>
        <taxon>Archangiaceae</taxon>
        <taxon>Cystobacter</taxon>
    </lineage>
</organism>
<dbReference type="AlphaFoldDB" id="A0A1L9BGD3"/>
<dbReference type="GO" id="GO:0016810">
    <property type="term" value="F:hydrolase activity, acting on carbon-nitrogen (but not peptide) bonds"/>
    <property type="evidence" value="ECO:0007669"/>
    <property type="project" value="InterPro"/>
</dbReference>
<protein>
    <submittedName>
        <fullName evidence="3">Amidohydrolase</fullName>
    </submittedName>
</protein>
<proteinExistence type="predicted"/>
<dbReference type="SUPFAM" id="SSF51556">
    <property type="entry name" value="Metallo-dependent hydrolases"/>
    <property type="match status" value="1"/>
</dbReference>
<dbReference type="InterPro" id="IPR051781">
    <property type="entry name" value="Metallo-dep_Hydrolase"/>
</dbReference>
<dbReference type="STRING" id="83449.BON30_10780"/>
<dbReference type="Gene3D" id="3.20.20.140">
    <property type="entry name" value="Metal-dependent hydrolases"/>
    <property type="match status" value="1"/>
</dbReference>
<dbReference type="Proteomes" id="UP000182229">
    <property type="component" value="Unassembled WGS sequence"/>
</dbReference>
<dbReference type="PANTHER" id="PTHR43135">
    <property type="entry name" value="ALPHA-D-RIBOSE 1-METHYLPHOSPHONATE 5-TRIPHOSPHATE DIPHOSPHATASE"/>
    <property type="match status" value="1"/>
</dbReference>
<name>A0A1L9BGD3_9BACT</name>
<comment type="caution">
    <text evidence="3">The sequence shown here is derived from an EMBL/GenBank/DDBJ whole genome shotgun (WGS) entry which is preliminary data.</text>
</comment>
<reference evidence="4" key="1">
    <citation type="submission" date="2016-11" db="EMBL/GenBank/DDBJ databases">
        <authorList>
            <person name="Shukria A."/>
            <person name="Stevens D.C."/>
        </authorList>
    </citation>
    <scope>NUCLEOTIDE SEQUENCE [LARGE SCALE GENOMIC DNA]</scope>
    <source>
        <strain evidence="4">Cbfe23</strain>
    </source>
</reference>
<dbReference type="InterPro" id="IPR057744">
    <property type="entry name" value="OTAase-like"/>
</dbReference>
<dbReference type="InterPro" id="IPR011059">
    <property type="entry name" value="Metal-dep_hydrolase_composite"/>
</dbReference>
<feature type="signal peptide" evidence="1">
    <location>
        <begin position="1"/>
        <end position="27"/>
    </location>
</feature>
<dbReference type="CDD" id="cd01299">
    <property type="entry name" value="Met_dep_hydrolase_A"/>
    <property type="match status" value="1"/>
</dbReference>
<evidence type="ECO:0000313" key="4">
    <source>
        <dbReference type="Proteomes" id="UP000182229"/>
    </source>
</evidence>
<accession>A0A1L9BGD3</accession>
<dbReference type="Pfam" id="PF01979">
    <property type="entry name" value="Amidohydro_1"/>
    <property type="match status" value="1"/>
</dbReference>
<evidence type="ECO:0000313" key="3">
    <source>
        <dbReference type="EMBL" id="OJH41344.1"/>
    </source>
</evidence>
<dbReference type="OrthoDB" id="9782972at2"/>
<reference evidence="3 4" key="2">
    <citation type="submission" date="2016-12" db="EMBL/GenBank/DDBJ databases">
        <title>Draft Genome Sequence of Cystobacter ferrugineus Strain Cbfe23.</title>
        <authorList>
            <person name="Akbar S."/>
            <person name="Dowd S.E."/>
            <person name="Stevens D.C."/>
        </authorList>
    </citation>
    <scope>NUCLEOTIDE SEQUENCE [LARGE SCALE GENOMIC DNA]</scope>
    <source>
        <strain evidence="3 4">Cbfe23</strain>
    </source>
</reference>
<dbReference type="Gene3D" id="2.30.40.10">
    <property type="entry name" value="Urease, subunit C, domain 1"/>
    <property type="match status" value="1"/>
</dbReference>
<keyword evidence="4" id="KW-1185">Reference proteome</keyword>
<dbReference type="InterPro" id="IPR032466">
    <property type="entry name" value="Metal_Hydrolase"/>
</dbReference>
<evidence type="ECO:0000259" key="2">
    <source>
        <dbReference type="Pfam" id="PF01979"/>
    </source>
</evidence>
<dbReference type="SUPFAM" id="SSF51338">
    <property type="entry name" value="Composite domain of metallo-dependent hydrolases"/>
    <property type="match status" value="1"/>
</dbReference>
<sequence>MPSPSRRLFTTVMGTVLLWSLPMPSWAQAPASPEPTRIALRAARLFDGKSDRVLADAVMLIEGSSIQAVGTGLSIPSGARVIDLGDVTLLPGLIDAHSHLLLEVDTESGGDSLISTVAQRSTAERALLGAKLGREMLEAGVTTVRDLGNSGLNGDVALRDAIQRGWVQGPRISACTRALAPHGGQFPTLQPPAQALIEQEYVTISGVEEARRAVRQAISDGADCIKVIVDNGHNLLSLEELKVIAEEAHRKKRPVAAHTTTDESIRIAVQAGVDSIEHGYSLPDDVLAPMVRKRIFLVPTDGPLDVCDSFDAKTSNAERQRKMKERCIKTITKAHDRLRRAVAAGVRIAAGSDMYEAMPGLTRGQASVKSFSAYAEAGLKPVDVLRAATVNAAELLRMHDQIGSLEPNKLADLLAVEGDPLKDIGALKQVRFVMKDGQVVLDARSQKERVDESTR</sequence>
<feature type="chain" id="PRO_5013222404" evidence="1">
    <location>
        <begin position="28"/>
        <end position="455"/>
    </location>
</feature>
<keyword evidence="1" id="KW-0732">Signal</keyword>